<evidence type="ECO:0000313" key="7">
    <source>
        <dbReference type="Proteomes" id="UP000294543"/>
    </source>
</evidence>
<organism evidence="6 7">
    <name type="scientific">Nonomuraea diastatica</name>
    <dbReference type="NCBI Taxonomy" id="1848329"/>
    <lineage>
        <taxon>Bacteria</taxon>
        <taxon>Bacillati</taxon>
        <taxon>Actinomycetota</taxon>
        <taxon>Actinomycetes</taxon>
        <taxon>Streptosporangiales</taxon>
        <taxon>Streptosporangiaceae</taxon>
        <taxon>Nonomuraea</taxon>
    </lineage>
</organism>
<dbReference type="GO" id="GO:0000976">
    <property type="term" value="F:transcription cis-regulatory region binding"/>
    <property type="evidence" value="ECO:0007669"/>
    <property type="project" value="TreeGrafter"/>
</dbReference>
<dbReference type="AlphaFoldDB" id="A0A4R4WYA8"/>
<keyword evidence="7" id="KW-1185">Reference proteome</keyword>
<dbReference type="Proteomes" id="UP000294543">
    <property type="component" value="Unassembled WGS sequence"/>
</dbReference>
<dbReference type="OrthoDB" id="3296001at2"/>
<proteinExistence type="predicted"/>
<dbReference type="PANTHER" id="PTHR30055">
    <property type="entry name" value="HTH-TYPE TRANSCRIPTIONAL REGULATOR RUTR"/>
    <property type="match status" value="1"/>
</dbReference>
<sequence>MSVSATVSPCRARARAMPSPIPCAPPVTKAVMPGEISIASPKSERVCFRSLYDVSAMLAAMEHKGMGLRERKKLRTRRTLIETGLRLFEAKGFEATTVADICAAAEISPATFFTYFPAKEDLVFADQPDQVEAVNELLAGRRPGESVREVLTRVVEQFTAAGAWSIDPDDPLVAVRARLIATVPALRAVALRRLFDIQGQWAESLAAAFPGELDDLEAHAVIGSVTGAVIAAAMANLRRGEAARPMPEVVTRAAVTAMDALP</sequence>
<evidence type="ECO:0000256" key="2">
    <source>
        <dbReference type="ARBA" id="ARBA00023125"/>
    </source>
</evidence>
<name>A0A4R4WYA8_9ACTN</name>
<keyword evidence="3" id="KW-0804">Transcription</keyword>
<dbReference type="GO" id="GO:0003700">
    <property type="term" value="F:DNA-binding transcription factor activity"/>
    <property type="evidence" value="ECO:0007669"/>
    <property type="project" value="TreeGrafter"/>
</dbReference>
<dbReference type="PROSITE" id="PS50977">
    <property type="entry name" value="HTH_TETR_2"/>
    <property type="match status" value="1"/>
</dbReference>
<dbReference type="Gene3D" id="1.10.10.60">
    <property type="entry name" value="Homeodomain-like"/>
    <property type="match status" value="1"/>
</dbReference>
<dbReference type="Pfam" id="PF00440">
    <property type="entry name" value="TetR_N"/>
    <property type="match status" value="1"/>
</dbReference>
<keyword evidence="2 4" id="KW-0238">DNA-binding</keyword>
<gene>
    <name evidence="6" type="ORF">E1294_10795</name>
</gene>
<dbReference type="InterPro" id="IPR023772">
    <property type="entry name" value="DNA-bd_HTH_TetR-type_CS"/>
</dbReference>
<evidence type="ECO:0000256" key="3">
    <source>
        <dbReference type="ARBA" id="ARBA00023163"/>
    </source>
</evidence>
<dbReference type="SUPFAM" id="SSF46689">
    <property type="entry name" value="Homeodomain-like"/>
    <property type="match status" value="1"/>
</dbReference>
<feature type="DNA-binding region" description="H-T-H motif" evidence="4">
    <location>
        <begin position="97"/>
        <end position="116"/>
    </location>
</feature>
<evidence type="ECO:0000313" key="6">
    <source>
        <dbReference type="EMBL" id="TDD22672.1"/>
    </source>
</evidence>
<dbReference type="EMBL" id="SMKP01000023">
    <property type="protein sequence ID" value="TDD22672.1"/>
    <property type="molecule type" value="Genomic_DNA"/>
</dbReference>
<dbReference type="Gene3D" id="1.10.357.10">
    <property type="entry name" value="Tetracycline Repressor, domain 2"/>
    <property type="match status" value="1"/>
</dbReference>
<dbReference type="InterPro" id="IPR009057">
    <property type="entry name" value="Homeodomain-like_sf"/>
</dbReference>
<dbReference type="PRINTS" id="PR00455">
    <property type="entry name" value="HTHTETR"/>
</dbReference>
<evidence type="ECO:0000259" key="5">
    <source>
        <dbReference type="PROSITE" id="PS50977"/>
    </source>
</evidence>
<feature type="domain" description="HTH tetR-type" evidence="5">
    <location>
        <begin position="74"/>
        <end position="134"/>
    </location>
</feature>
<dbReference type="InterPro" id="IPR001647">
    <property type="entry name" value="HTH_TetR"/>
</dbReference>
<protein>
    <submittedName>
        <fullName evidence="6">TetR family transcriptional regulator</fullName>
    </submittedName>
</protein>
<dbReference type="PROSITE" id="PS01081">
    <property type="entry name" value="HTH_TETR_1"/>
    <property type="match status" value="1"/>
</dbReference>
<comment type="caution">
    <text evidence="6">The sequence shown here is derived from an EMBL/GenBank/DDBJ whole genome shotgun (WGS) entry which is preliminary data.</text>
</comment>
<reference evidence="6 7" key="1">
    <citation type="submission" date="2019-03" db="EMBL/GenBank/DDBJ databases">
        <title>Draft genome sequences of novel Actinobacteria.</title>
        <authorList>
            <person name="Sahin N."/>
            <person name="Ay H."/>
            <person name="Saygin H."/>
        </authorList>
    </citation>
    <scope>NUCLEOTIDE SEQUENCE [LARGE SCALE GENOMIC DNA]</scope>
    <source>
        <strain evidence="6 7">KC712</strain>
    </source>
</reference>
<evidence type="ECO:0000256" key="1">
    <source>
        <dbReference type="ARBA" id="ARBA00023015"/>
    </source>
</evidence>
<evidence type="ECO:0000256" key="4">
    <source>
        <dbReference type="PROSITE-ProRule" id="PRU00335"/>
    </source>
</evidence>
<dbReference type="PANTHER" id="PTHR30055:SF234">
    <property type="entry name" value="HTH-TYPE TRANSCRIPTIONAL REGULATOR BETI"/>
    <property type="match status" value="1"/>
</dbReference>
<accession>A0A4R4WYA8</accession>
<dbReference type="InterPro" id="IPR050109">
    <property type="entry name" value="HTH-type_TetR-like_transc_reg"/>
</dbReference>
<keyword evidence="1" id="KW-0805">Transcription regulation</keyword>